<protein>
    <submittedName>
        <fullName evidence="1">Uncharacterized protein</fullName>
    </submittedName>
</protein>
<dbReference type="RefSeq" id="WP_075691001.1">
    <property type="nucleotide sequence ID" value="NZ_CP009248.1"/>
</dbReference>
<dbReference type="InterPro" id="IPR024047">
    <property type="entry name" value="MM3350-like_sf"/>
</dbReference>
<evidence type="ECO:0000313" key="1">
    <source>
        <dbReference type="EMBL" id="APT89808.1"/>
    </source>
</evidence>
<dbReference type="SUPFAM" id="SSF159941">
    <property type="entry name" value="MM3350-like"/>
    <property type="match status" value="1"/>
</dbReference>
<organism evidence="1 2">
    <name type="scientific">Corynebacterium sphenisci DSM 44792</name>
    <dbReference type="NCBI Taxonomy" id="1437874"/>
    <lineage>
        <taxon>Bacteria</taxon>
        <taxon>Bacillati</taxon>
        <taxon>Actinomycetota</taxon>
        <taxon>Actinomycetes</taxon>
        <taxon>Mycobacteriales</taxon>
        <taxon>Corynebacteriaceae</taxon>
        <taxon>Corynebacterium</taxon>
    </lineage>
</organism>
<dbReference type="KEGG" id="csph:CSPHI_00395"/>
<sequence>MSTDRGNIIAFPGARAEIEPATLIIGAALSAEPETVTRLFGVNDRLPLNRLGEALRVLFGWPDAAAPWSFSVDGARIPGDRLVGEVLAEPGDHLVWGWGLWEHRLEVREAFARDRATPDVLCIGGSGHGPGAAAPGADVDVAALNLELTGAESAARILAGARPEVADLVERAGAVEFVPLLQALDLRRETDCDPAAAALMRSLPAENPVDDAAGRDAAWVSLLCLAALVDDDARHDIATHTMDRLAWCRDDGYRLGGEDVEALCAATLEVLRRVRVLGPDRLPADARLELLREALRRQRVPSPG</sequence>
<evidence type="ECO:0000313" key="2">
    <source>
        <dbReference type="Proteomes" id="UP000185469"/>
    </source>
</evidence>
<dbReference type="OrthoDB" id="4426135at2"/>
<dbReference type="AlphaFoldDB" id="A0A1L7CVG7"/>
<keyword evidence="2" id="KW-1185">Reference proteome</keyword>
<dbReference type="EMBL" id="CP009248">
    <property type="protein sequence ID" value="APT89808.1"/>
    <property type="molecule type" value="Genomic_DNA"/>
</dbReference>
<dbReference type="STRING" id="1437874.CSPHI_00395"/>
<name>A0A1L7CVG7_9CORY</name>
<gene>
    <name evidence="1" type="ORF">CSPHI_00395</name>
</gene>
<proteinExistence type="predicted"/>
<accession>A0A1L7CVG7</accession>
<reference evidence="1 2" key="1">
    <citation type="submission" date="2014-08" db="EMBL/GenBank/DDBJ databases">
        <title>Complete genome sequence of Corynebacterium sphenisci CECT 5990(T) (=DSM 44792(T)), isolated from healthy wild penguins.</title>
        <authorList>
            <person name="Ruckert C."/>
            <person name="Albersmeier A."/>
            <person name="Winkler A."/>
            <person name="Kalinowski J."/>
        </authorList>
    </citation>
    <scope>NUCLEOTIDE SEQUENCE [LARGE SCALE GENOMIC DNA]</scope>
    <source>
        <strain evidence="1 2">DSM 44792</strain>
    </source>
</reference>
<dbReference type="Proteomes" id="UP000185469">
    <property type="component" value="Chromosome"/>
</dbReference>